<dbReference type="EMBL" id="WVHT01000010">
    <property type="protein sequence ID" value="MXV52815.1"/>
    <property type="molecule type" value="Genomic_DNA"/>
</dbReference>
<dbReference type="Gene3D" id="3.40.50.2000">
    <property type="entry name" value="Glycogen Phosphorylase B"/>
    <property type="match status" value="3"/>
</dbReference>
<dbReference type="InterPro" id="IPR050194">
    <property type="entry name" value="Glycosyltransferase_grp1"/>
</dbReference>
<organism evidence="2 3">
    <name type="scientific">Hufsiella arboris</name>
    <dbReference type="NCBI Taxonomy" id="2695275"/>
    <lineage>
        <taxon>Bacteria</taxon>
        <taxon>Pseudomonadati</taxon>
        <taxon>Bacteroidota</taxon>
        <taxon>Sphingobacteriia</taxon>
        <taxon>Sphingobacteriales</taxon>
        <taxon>Sphingobacteriaceae</taxon>
        <taxon>Hufsiella</taxon>
    </lineage>
</organism>
<dbReference type="AlphaFoldDB" id="A0A7K1YDZ5"/>
<dbReference type="Pfam" id="PF00534">
    <property type="entry name" value="Glycos_transf_1"/>
    <property type="match status" value="1"/>
</dbReference>
<gene>
    <name evidence="2" type="ORF">GS399_17725</name>
</gene>
<dbReference type="PANTHER" id="PTHR45947:SF3">
    <property type="entry name" value="SULFOQUINOVOSYL TRANSFERASE SQD2"/>
    <property type="match status" value="1"/>
</dbReference>
<name>A0A7K1YDZ5_9SPHI</name>
<dbReference type="PANTHER" id="PTHR45947">
    <property type="entry name" value="SULFOQUINOVOSYL TRANSFERASE SQD2"/>
    <property type="match status" value="1"/>
</dbReference>
<dbReference type="RefSeq" id="WP_160845993.1">
    <property type="nucleotide sequence ID" value="NZ_WVHT01000010.1"/>
</dbReference>
<protein>
    <submittedName>
        <fullName evidence="2">Glycosyltransferase</fullName>
    </submittedName>
</protein>
<proteinExistence type="predicted"/>
<sequence>MKKLAIVTTHPIQYYAPVFRFLAKKANIKVFYTWGEEGNKPKHDPDFGKTIAWDLPLLDGYAYEFLKNTAADPGSHHFKGIQNPEIIHRLKDFKPDAILVYGWSYASHLKVMRYFKGKVPVWFRGDSTLLDESSGLKNIAKSLLLRWVYQHVDKVFYVGTANKAYYLKYGLKESRLVFAPHAIDNNRFSKNRNDEARKLRENLDIKEEDILILFAGKLEPKKDPELLMEAFIKLGNGSLSPLSMTFTSRLMGATKEIEVGASTPLSETRSIRLLFVGNGILEESLKQKAANSPQKSTIHFMDFQNQTQMPVVYQACDLFCLPSKGPGETWGLAVNEAMAAGKAVLVSDKVGCSVDLVKNAENGYIFRNGDLADLIDKLALLSNKKVLQQMGRVSNKIIGDWSFKKQVQVFVKELNEQG</sequence>
<dbReference type="Proteomes" id="UP000466586">
    <property type="component" value="Unassembled WGS sequence"/>
</dbReference>
<keyword evidence="3" id="KW-1185">Reference proteome</keyword>
<dbReference type="CDD" id="cd03801">
    <property type="entry name" value="GT4_PimA-like"/>
    <property type="match status" value="1"/>
</dbReference>
<accession>A0A7K1YDZ5</accession>
<keyword evidence="2" id="KW-0808">Transferase</keyword>
<dbReference type="SUPFAM" id="SSF53756">
    <property type="entry name" value="UDP-Glycosyltransferase/glycogen phosphorylase"/>
    <property type="match status" value="1"/>
</dbReference>
<dbReference type="InterPro" id="IPR001296">
    <property type="entry name" value="Glyco_trans_1"/>
</dbReference>
<feature type="domain" description="Glycosyl transferase family 1" evidence="1">
    <location>
        <begin position="267"/>
        <end position="389"/>
    </location>
</feature>
<evidence type="ECO:0000313" key="3">
    <source>
        <dbReference type="Proteomes" id="UP000466586"/>
    </source>
</evidence>
<dbReference type="GO" id="GO:0016757">
    <property type="term" value="F:glycosyltransferase activity"/>
    <property type="evidence" value="ECO:0007669"/>
    <property type="project" value="InterPro"/>
</dbReference>
<comment type="caution">
    <text evidence="2">The sequence shown here is derived from an EMBL/GenBank/DDBJ whole genome shotgun (WGS) entry which is preliminary data.</text>
</comment>
<reference evidence="2 3" key="1">
    <citation type="submission" date="2019-11" db="EMBL/GenBank/DDBJ databases">
        <title>Pedobacter sp. HMF7647 Genome sequencing and assembly.</title>
        <authorList>
            <person name="Kang H."/>
            <person name="Kim H."/>
            <person name="Joh K."/>
        </authorList>
    </citation>
    <scope>NUCLEOTIDE SEQUENCE [LARGE SCALE GENOMIC DNA]</scope>
    <source>
        <strain evidence="2 3">HMF7647</strain>
    </source>
</reference>
<evidence type="ECO:0000313" key="2">
    <source>
        <dbReference type="EMBL" id="MXV52815.1"/>
    </source>
</evidence>
<evidence type="ECO:0000259" key="1">
    <source>
        <dbReference type="Pfam" id="PF00534"/>
    </source>
</evidence>